<protein>
    <submittedName>
        <fullName evidence="2">Uncharacterized protein</fullName>
    </submittedName>
</protein>
<gene>
    <name evidence="2" type="ORF">Rhe02_41950</name>
</gene>
<evidence type="ECO:0000313" key="2">
    <source>
        <dbReference type="EMBL" id="GIH06128.1"/>
    </source>
</evidence>
<keyword evidence="1" id="KW-0812">Transmembrane</keyword>
<comment type="caution">
    <text evidence="2">The sequence shown here is derived from an EMBL/GenBank/DDBJ whole genome shotgun (WGS) entry which is preliminary data.</text>
</comment>
<dbReference type="Proteomes" id="UP000612899">
    <property type="component" value="Unassembled WGS sequence"/>
</dbReference>
<dbReference type="AlphaFoldDB" id="A0A8J3QAF2"/>
<dbReference type="SUPFAM" id="SSF50969">
    <property type="entry name" value="YVTN repeat-like/Quinoprotein amine dehydrogenase"/>
    <property type="match status" value="1"/>
</dbReference>
<reference evidence="2" key="1">
    <citation type="submission" date="2021-01" db="EMBL/GenBank/DDBJ databases">
        <title>Whole genome shotgun sequence of Rhizocola hellebori NBRC 109834.</title>
        <authorList>
            <person name="Komaki H."/>
            <person name="Tamura T."/>
        </authorList>
    </citation>
    <scope>NUCLEOTIDE SEQUENCE</scope>
    <source>
        <strain evidence="2">NBRC 109834</strain>
    </source>
</reference>
<dbReference type="EMBL" id="BONY01000024">
    <property type="protein sequence ID" value="GIH06128.1"/>
    <property type="molecule type" value="Genomic_DNA"/>
</dbReference>
<evidence type="ECO:0000256" key="1">
    <source>
        <dbReference type="SAM" id="Phobius"/>
    </source>
</evidence>
<name>A0A8J3QAF2_9ACTN</name>
<organism evidence="2 3">
    <name type="scientific">Rhizocola hellebori</name>
    <dbReference type="NCBI Taxonomy" id="1392758"/>
    <lineage>
        <taxon>Bacteria</taxon>
        <taxon>Bacillati</taxon>
        <taxon>Actinomycetota</taxon>
        <taxon>Actinomycetes</taxon>
        <taxon>Micromonosporales</taxon>
        <taxon>Micromonosporaceae</taxon>
        <taxon>Rhizocola</taxon>
    </lineage>
</organism>
<keyword evidence="1" id="KW-0472">Membrane</keyword>
<evidence type="ECO:0000313" key="3">
    <source>
        <dbReference type="Proteomes" id="UP000612899"/>
    </source>
</evidence>
<dbReference type="InterPro" id="IPR011044">
    <property type="entry name" value="Quino_amine_DH_bsu"/>
</dbReference>
<keyword evidence="3" id="KW-1185">Reference proteome</keyword>
<sequence length="362" mass="39259">MTEQDIKRLVDSAAATVPAYPDNLNGVRKRAAKMRRRRTLAVTAALVLLVGAAVPVWISAMNRADSTSDTLTSSAQPMIIYPIALNIESGLEKLDPSWRIAQIRPNRTIVGYPLPDNDLRHEIFTLSQQGEIVSVGRRAMPEPKQGPLCNNSEEFVVFGDRSGNETRRVRLPEACELSGIIGADGDTVYLRRGRDDITVVDLITGQTRTLLTMHYPMSQTFAGGTIAVVEPVRASFTDGQQVDCTSDGWTIRTLNVTTGELRKLSHPGSPCDRVGGLSVSPDGTHVAFIQKHDDTAQAFVIDIATGQTVATRQIGGPIAPEIFGIAFADNKTAWVAWLPNDRPRQPPPRLADVVAFATLALG</sequence>
<accession>A0A8J3QAF2</accession>
<feature type="transmembrane region" description="Helical" evidence="1">
    <location>
        <begin position="39"/>
        <end position="58"/>
    </location>
</feature>
<dbReference type="InterPro" id="IPR015943">
    <property type="entry name" value="WD40/YVTN_repeat-like_dom_sf"/>
</dbReference>
<dbReference type="RefSeq" id="WP_203909951.1">
    <property type="nucleotide sequence ID" value="NZ_BONY01000024.1"/>
</dbReference>
<dbReference type="Gene3D" id="2.130.10.10">
    <property type="entry name" value="YVTN repeat-like/Quinoprotein amine dehydrogenase"/>
    <property type="match status" value="1"/>
</dbReference>
<proteinExistence type="predicted"/>
<keyword evidence="1" id="KW-1133">Transmembrane helix</keyword>